<comment type="caution">
    <text evidence="1">The sequence shown here is derived from an EMBL/GenBank/DDBJ whole genome shotgun (WGS) entry which is preliminary data.</text>
</comment>
<name>A0A0Q0MQ97_VIBMT</name>
<proteinExistence type="predicted"/>
<sequence length="65" mass="7419">MKRCLPFLTPEHAVNLKELDFNLSELISALKGINENGRYTDTIFELSALKYELLHKLSTPREANA</sequence>
<dbReference type="AlphaFoldDB" id="A0A0Q0MQ97"/>
<dbReference type="PATRIC" id="fig|1481663.8.peg.3898"/>
<reference evidence="1 2" key="1">
    <citation type="journal article" date="2015" name="Genome Biol. Evol.">
        <title>The Dynamics of Genetic Interactions between Vibrio metoecus and Vibrio cholerae, Two Close Relatives Co-Occurring in the Environment.</title>
        <authorList>
            <person name="Orata F.D."/>
            <person name="Kirchberger P.C."/>
            <person name="Meheust R."/>
            <person name="Barlow E.J."/>
            <person name="Tarr C.L."/>
            <person name="Boucher Y."/>
        </authorList>
    </citation>
    <scope>NUCLEOTIDE SEQUENCE [LARGE SCALE GENOMIC DNA]</scope>
    <source>
        <strain evidence="1 2">08-2459</strain>
    </source>
</reference>
<dbReference type="EMBL" id="LCUF01000040">
    <property type="protein sequence ID" value="KQA22478.1"/>
    <property type="molecule type" value="Genomic_DNA"/>
</dbReference>
<evidence type="ECO:0000313" key="2">
    <source>
        <dbReference type="Proteomes" id="UP000053724"/>
    </source>
</evidence>
<dbReference type="Proteomes" id="UP000053724">
    <property type="component" value="Unassembled WGS sequence"/>
</dbReference>
<protein>
    <submittedName>
        <fullName evidence="1">Uncharacterized protein</fullName>
    </submittedName>
</protein>
<gene>
    <name evidence="1" type="ORF">AAY55_17110</name>
</gene>
<accession>A0A0Q0MQ97</accession>
<organism evidence="1 2">
    <name type="scientific">Vibrio metoecus</name>
    <dbReference type="NCBI Taxonomy" id="1481663"/>
    <lineage>
        <taxon>Bacteria</taxon>
        <taxon>Pseudomonadati</taxon>
        <taxon>Pseudomonadota</taxon>
        <taxon>Gammaproteobacteria</taxon>
        <taxon>Vibrionales</taxon>
        <taxon>Vibrionaceae</taxon>
        <taxon>Vibrio</taxon>
    </lineage>
</organism>
<evidence type="ECO:0000313" key="1">
    <source>
        <dbReference type="EMBL" id="KQA22478.1"/>
    </source>
</evidence>